<reference evidence="1 2" key="1">
    <citation type="submission" date="2016-10" db="EMBL/GenBank/DDBJ databases">
        <authorList>
            <person name="de Groot N.N."/>
        </authorList>
    </citation>
    <scope>NUCLEOTIDE SEQUENCE [LARGE SCALE GENOMIC DNA]</scope>
    <source>
        <strain evidence="1 2">RK1</strain>
    </source>
</reference>
<evidence type="ECO:0000313" key="2">
    <source>
        <dbReference type="Proteomes" id="UP000198670"/>
    </source>
</evidence>
<dbReference type="EMBL" id="FOQO01000001">
    <property type="protein sequence ID" value="SFH84909.1"/>
    <property type="molecule type" value="Genomic_DNA"/>
</dbReference>
<organism evidence="1 2">
    <name type="scientific">Parapedobacter indicus</name>
    <dbReference type="NCBI Taxonomy" id="1477437"/>
    <lineage>
        <taxon>Bacteria</taxon>
        <taxon>Pseudomonadati</taxon>
        <taxon>Bacteroidota</taxon>
        <taxon>Sphingobacteriia</taxon>
        <taxon>Sphingobacteriales</taxon>
        <taxon>Sphingobacteriaceae</taxon>
        <taxon>Parapedobacter</taxon>
    </lineage>
</organism>
<gene>
    <name evidence="1" type="ORF">SAMN05444682_101422</name>
</gene>
<dbReference type="Proteomes" id="UP000198670">
    <property type="component" value="Unassembled WGS sequence"/>
</dbReference>
<proteinExistence type="predicted"/>
<evidence type="ECO:0008006" key="3">
    <source>
        <dbReference type="Google" id="ProtNLM"/>
    </source>
</evidence>
<keyword evidence="2" id="KW-1185">Reference proteome</keyword>
<protein>
    <recommendedName>
        <fullName evidence="3">Protein involved in gliding motility RemB</fullName>
    </recommendedName>
</protein>
<name>A0A1I3DE90_9SPHI</name>
<dbReference type="Gene3D" id="2.40.160.130">
    <property type="entry name" value="Capsule assembly protein Wzi"/>
    <property type="match status" value="1"/>
</dbReference>
<dbReference type="STRING" id="1477437.SAMN05444682_101422"/>
<evidence type="ECO:0000313" key="1">
    <source>
        <dbReference type="EMBL" id="SFH84909.1"/>
    </source>
</evidence>
<sequence>MTRRLYGHCLQLVGTIALLCCFVYNVSAQSAYQPYSYQFYQKLNNVLYSTDTKLHTSVKPMIMDHMLQPRYDSLMQLGVSERYSWGGRKLYNEHLIAIKEDAYTFYADFLPDFQLGHDFAGGGRTTWLNTRGAQAGVTIEDRFSLYVNFFENQGAFPGYLDDYIFIHTVTPGQGYGKTLYSDRRKKDWMYGSAILSYTVDEYLNVTLAYDKNFIGDGYRSVLLSDISSNYTALKLTGKLGNVQYLSMWTYMLDPMHPRSLDSVARAGDNWKWGAFQYVDWNVNNRFSVGLFQSVVWGSRNAAGRRAFNFNFYNPVVVMRPTELTNTSSPAEMHWGLTTKYKALKNLTVYGQFFLEEFTDSKWAAQAGFRGFDAFGIKDLNFLAEYNTAAPYAYAHADPVSNYSNYGQPLAHPWGANFREVVGILNYSYRRFDFSFQGTWGQFGTDPDASTNFGGDIFRPYGTHQRVDGHPIGRGVGNNLLYADGKISYLFNPKYNLRVEAGAVYRRHGIPEEGIHHQTGMATLGIRASFRNFYYDF</sequence>
<dbReference type="RefSeq" id="WP_245893040.1">
    <property type="nucleotide sequence ID" value="NZ_FOQO01000001.1"/>
</dbReference>
<dbReference type="AlphaFoldDB" id="A0A1I3DE90"/>
<accession>A0A1I3DE90</accession>
<dbReference type="InterPro" id="IPR038636">
    <property type="entry name" value="Wzi_sf"/>
</dbReference>